<accession>A0AAN7VGH8</accession>
<keyword evidence="5 8" id="KW-0720">Serine protease</keyword>
<name>A0AAN7VGH8_9COLE</name>
<comment type="similarity">
    <text evidence="1">Belongs to the peptidase S1 family.</text>
</comment>
<dbReference type="InterPro" id="IPR033116">
    <property type="entry name" value="TRYPSIN_SER"/>
</dbReference>
<proteinExistence type="inferred from homology"/>
<dbReference type="GO" id="GO:0004252">
    <property type="term" value="F:serine-type endopeptidase activity"/>
    <property type="evidence" value="ECO:0007669"/>
    <property type="project" value="InterPro"/>
</dbReference>
<feature type="signal peptide" evidence="9">
    <location>
        <begin position="1"/>
        <end position="19"/>
    </location>
</feature>
<keyword evidence="2 8" id="KW-0645">Protease</keyword>
<evidence type="ECO:0000256" key="3">
    <source>
        <dbReference type="ARBA" id="ARBA00022729"/>
    </source>
</evidence>
<evidence type="ECO:0000256" key="7">
    <source>
        <dbReference type="ARBA" id="ARBA00023157"/>
    </source>
</evidence>
<keyword evidence="7" id="KW-1015">Disulfide bond</keyword>
<dbReference type="GO" id="GO:0006508">
    <property type="term" value="P:proteolysis"/>
    <property type="evidence" value="ECO:0007669"/>
    <property type="project" value="UniProtKB-KW"/>
</dbReference>
<evidence type="ECO:0000313" key="11">
    <source>
        <dbReference type="EMBL" id="KAK5644853.1"/>
    </source>
</evidence>
<keyword evidence="3 9" id="KW-0732">Signal</keyword>
<organism evidence="11 12">
    <name type="scientific">Pyrocoelia pectoralis</name>
    <dbReference type="NCBI Taxonomy" id="417401"/>
    <lineage>
        <taxon>Eukaryota</taxon>
        <taxon>Metazoa</taxon>
        <taxon>Ecdysozoa</taxon>
        <taxon>Arthropoda</taxon>
        <taxon>Hexapoda</taxon>
        <taxon>Insecta</taxon>
        <taxon>Pterygota</taxon>
        <taxon>Neoptera</taxon>
        <taxon>Endopterygota</taxon>
        <taxon>Coleoptera</taxon>
        <taxon>Polyphaga</taxon>
        <taxon>Elateriformia</taxon>
        <taxon>Elateroidea</taxon>
        <taxon>Lampyridae</taxon>
        <taxon>Lampyrinae</taxon>
        <taxon>Pyrocoelia</taxon>
    </lineage>
</organism>
<dbReference type="InterPro" id="IPR018114">
    <property type="entry name" value="TRYPSIN_HIS"/>
</dbReference>
<dbReference type="Gene3D" id="2.40.10.10">
    <property type="entry name" value="Trypsin-like serine proteases"/>
    <property type="match status" value="1"/>
</dbReference>
<dbReference type="InterPro" id="IPR009003">
    <property type="entry name" value="Peptidase_S1_PA"/>
</dbReference>
<comment type="caution">
    <text evidence="11">The sequence shown here is derived from an EMBL/GenBank/DDBJ whole genome shotgun (WGS) entry which is preliminary data.</text>
</comment>
<evidence type="ECO:0000256" key="8">
    <source>
        <dbReference type="RuleBase" id="RU363034"/>
    </source>
</evidence>
<gene>
    <name evidence="11" type="ORF">RI129_006153</name>
</gene>
<dbReference type="Proteomes" id="UP001329430">
    <property type="component" value="Chromosome 4"/>
</dbReference>
<dbReference type="SMART" id="SM00020">
    <property type="entry name" value="Tryp_SPc"/>
    <property type="match status" value="1"/>
</dbReference>
<dbReference type="PRINTS" id="PR00722">
    <property type="entry name" value="CHYMOTRYPSIN"/>
</dbReference>
<evidence type="ECO:0000256" key="5">
    <source>
        <dbReference type="ARBA" id="ARBA00022825"/>
    </source>
</evidence>
<evidence type="ECO:0000256" key="9">
    <source>
        <dbReference type="SAM" id="SignalP"/>
    </source>
</evidence>
<feature type="domain" description="Peptidase S1" evidence="10">
    <location>
        <begin position="28"/>
        <end position="247"/>
    </location>
</feature>
<evidence type="ECO:0000256" key="2">
    <source>
        <dbReference type="ARBA" id="ARBA00022670"/>
    </source>
</evidence>
<evidence type="ECO:0000313" key="12">
    <source>
        <dbReference type="Proteomes" id="UP001329430"/>
    </source>
</evidence>
<dbReference type="InterPro" id="IPR001314">
    <property type="entry name" value="Peptidase_S1A"/>
</dbReference>
<dbReference type="InterPro" id="IPR050430">
    <property type="entry name" value="Peptidase_S1"/>
</dbReference>
<dbReference type="InterPro" id="IPR043504">
    <property type="entry name" value="Peptidase_S1_PA_chymotrypsin"/>
</dbReference>
<dbReference type="PANTHER" id="PTHR24276">
    <property type="entry name" value="POLYSERASE-RELATED"/>
    <property type="match status" value="1"/>
</dbReference>
<dbReference type="SUPFAM" id="SSF50494">
    <property type="entry name" value="Trypsin-like serine proteases"/>
    <property type="match status" value="1"/>
</dbReference>
<dbReference type="Pfam" id="PF00089">
    <property type="entry name" value="Trypsin"/>
    <property type="match status" value="1"/>
</dbReference>
<evidence type="ECO:0000259" key="10">
    <source>
        <dbReference type="PROSITE" id="PS50240"/>
    </source>
</evidence>
<dbReference type="CDD" id="cd00190">
    <property type="entry name" value="Tryp_SPc"/>
    <property type="match status" value="1"/>
</dbReference>
<dbReference type="EMBL" id="JAVRBK010000004">
    <property type="protein sequence ID" value="KAK5644853.1"/>
    <property type="molecule type" value="Genomic_DNA"/>
</dbReference>
<evidence type="ECO:0000256" key="1">
    <source>
        <dbReference type="ARBA" id="ARBA00007664"/>
    </source>
</evidence>
<feature type="chain" id="PRO_5042824380" description="Peptidase S1 domain-containing protein" evidence="9">
    <location>
        <begin position="20"/>
        <end position="247"/>
    </location>
</feature>
<dbReference type="PROSITE" id="PS00135">
    <property type="entry name" value="TRYPSIN_SER"/>
    <property type="match status" value="1"/>
</dbReference>
<dbReference type="PROSITE" id="PS00134">
    <property type="entry name" value="TRYPSIN_HIS"/>
    <property type="match status" value="1"/>
</dbReference>
<dbReference type="AlphaFoldDB" id="A0AAN7VGH8"/>
<reference evidence="11 12" key="1">
    <citation type="journal article" date="2024" name="Insects">
        <title>An Improved Chromosome-Level Genome Assembly of the Firefly Pyrocoelia pectoralis.</title>
        <authorList>
            <person name="Fu X."/>
            <person name="Meyer-Rochow V.B."/>
            <person name="Ballantyne L."/>
            <person name="Zhu X."/>
        </authorList>
    </citation>
    <scope>NUCLEOTIDE SEQUENCE [LARGE SCALE GENOMIC DNA]</scope>
    <source>
        <strain evidence="11">XCY_ONT2</strain>
    </source>
</reference>
<dbReference type="PANTHER" id="PTHR24276:SF91">
    <property type="entry name" value="AT26814P-RELATED"/>
    <property type="match status" value="1"/>
</dbReference>
<keyword evidence="6" id="KW-0865">Zymogen</keyword>
<keyword evidence="4 8" id="KW-0378">Hydrolase</keyword>
<sequence>MFKAVLVAVSLALVVETKSRFSALDGRIVGGVNATIEEFPYQVSLQYRHSHFCGGSIIATNRILTAAHCTNGKPNYVFNVRYGTTLPSQGGTEVDLTEIRNHPQYNPQTSDYDVCVINLSFHIVESQTAQIVNLVPVSALEGGRSAVVTGWGALQSGGPVPAQLQAVELQESNRDLCNTAYLGAITDRMICFEADGKDACGGDSGGPLVSGGVQVGIVSFGLGCAHAGYPGVYSHVANLREFIEELL</sequence>
<dbReference type="InterPro" id="IPR001254">
    <property type="entry name" value="Trypsin_dom"/>
</dbReference>
<dbReference type="PROSITE" id="PS50240">
    <property type="entry name" value="TRYPSIN_DOM"/>
    <property type="match status" value="1"/>
</dbReference>
<keyword evidence="12" id="KW-1185">Reference proteome</keyword>
<protein>
    <recommendedName>
        <fullName evidence="10">Peptidase S1 domain-containing protein</fullName>
    </recommendedName>
</protein>
<dbReference type="FunFam" id="2.40.10.10:FF:000077">
    <property type="entry name" value="Predicted protein"/>
    <property type="match status" value="1"/>
</dbReference>
<evidence type="ECO:0000256" key="4">
    <source>
        <dbReference type="ARBA" id="ARBA00022801"/>
    </source>
</evidence>
<evidence type="ECO:0000256" key="6">
    <source>
        <dbReference type="ARBA" id="ARBA00023145"/>
    </source>
</evidence>